<feature type="region of interest" description="Disordered" evidence="1">
    <location>
        <begin position="319"/>
        <end position="428"/>
    </location>
</feature>
<evidence type="ECO:0000256" key="1">
    <source>
        <dbReference type="SAM" id="MobiDB-lite"/>
    </source>
</evidence>
<gene>
    <name evidence="2" type="ORF">FA09DRAFT_361134</name>
</gene>
<dbReference type="EMBL" id="KZ819295">
    <property type="protein sequence ID" value="PWN97306.1"/>
    <property type="molecule type" value="Genomic_DNA"/>
</dbReference>
<feature type="compositionally biased region" description="Polar residues" evidence="1">
    <location>
        <begin position="326"/>
        <end position="349"/>
    </location>
</feature>
<feature type="compositionally biased region" description="Low complexity" evidence="1">
    <location>
        <begin position="350"/>
        <end position="359"/>
    </location>
</feature>
<sequence>MFASVHTPGPATGRGRSMSPARRARGAMTEGRAKLGEGKVGEGKRIFESLAKQGATPARGRHGFLGDKDRTNQSPMRSRQQGGDEGQGSSSGSGKDALLSPSKQSLQPAASPAKAGKGKARSVSPRKGALQLQTPAPSRLADMSYATPRSVAAEPVPLAFAQRAAELKTPVAQLGRAGAARFRMGELMDQAAAASAGGRVYEAPEEEVQTHVAEWDEWPEIEYMAPSDWAKNTPYDFPPALDNLPRGAELGQMLAAFRPMGVYRPRKLSLELEADMLAQELKTHIEHGLDALEPQEGLQRTDEADDEGPWPNVQVAPAAAAVPAASQTAKARTPSQGSTASVRSASSTGARAPLARGAMAPPPPPSMTARVRSGVPLSSGSSRPQTTTAPGRAAPTRTAGPPAVRATAAKNSEPLKRALSSSSSAAARPAVRSALAPVRPAQARAAAPAAAATAPAASKMQLHPALLEVQSDALGMWVEQRLADQHDEHVAAAEGFALDDDEELQA</sequence>
<keyword evidence="3" id="KW-1185">Reference proteome</keyword>
<feature type="compositionally biased region" description="Low complexity" evidence="1">
    <location>
        <begin position="417"/>
        <end position="428"/>
    </location>
</feature>
<accession>A0A316Z7S1</accession>
<protein>
    <submittedName>
        <fullName evidence="2">Uncharacterized protein</fullName>
    </submittedName>
</protein>
<dbReference type="Proteomes" id="UP000245946">
    <property type="component" value="Unassembled WGS sequence"/>
</dbReference>
<organism evidence="2 3">
    <name type="scientific">Tilletiopsis washingtonensis</name>
    <dbReference type="NCBI Taxonomy" id="58919"/>
    <lineage>
        <taxon>Eukaryota</taxon>
        <taxon>Fungi</taxon>
        <taxon>Dikarya</taxon>
        <taxon>Basidiomycota</taxon>
        <taxon>Ustilaginomycotina</taxon>
        <taxon>Exobasidiomycetes</taxon>
        <taxon>Entylomatales</taxon>
        <taxon>Entylomatales incertae sedis</taxon>
        <taxon>Tilletiopsis</taxon>
    </lineage>
</organism>
<feature type="compositionally biased region" description="Low complexity" evidence="1">
    <location>
        <begin position="383"/>
        <end position="409"/>
    </location>
</feature>
<proteinExistence type="predicted"/>
<name>A0A316Z7S1_9BASI</name>
<feature type="compositionally biased region" description="Basic and acidic residues" evidence="1">
    <location>
        <begin position="31"/>
        <end position="47"/>
    </location>
</feature>
<reference evidence="2 3" key="1">
    <citation type="journal article" date="2018" name="Mol. Biol. Evol.">
        <title>Broad Genomic Sampling Reveals a Smut Pathogenic Ancestry of the Fungal Clade Ustilaginomycotina.</title>
        <authorList>
            <person name="Kijpornyongpan T."/>
            <person name="Mondo S.J."/>
            <person name="Barry K."/>
            <person name="Sandor L."/>
            <person name="Lee J."/>
            <person name="Lipzen A."/>
            <person name="Pangilinan J."/>
            <person name="LaButti K."/>
            <person name="Hainaut M."/>
            <person name="Henrissat B."/>
            <person name="Grigoriev I.V."/>
            <person name="Spatafora J.W."/>
            <person name="Aime M.C."/>
        </authorList>
    </citation>
    <scope>NUCLEOTIDE SEQUENCE [LARGE SCALE GENOMIC DNA]</scope>
    <source>
        <strain evidence="2 3">MCA 4186</strain>
    </source>
</reference>
<dbReference type="AlphaFoldDB" id="A0A316Z7S1"/>
<evidence type="ECO:0000313" key="2">
    <source>
        <dbReference type="EMBL" id="PWN97306.1"/>
    </source>
</evidence>
<dbReference type="GeneID" id="37272858"/>
<evidence type="ECO:0000313" key="3">
    <source>
        <dbReference type="Proteomes" id="UP000245946"/>
    </source>
</evidence>
<dbReference type="RefSeq" id="XP_025597585.1">
    <property type="nucleotide sequence ID" value="XM_025745314.1"/>
</dbReference>
<feature type="region of interest" description="Disordered" evidence="1">
    <location>
        <begin position="1"/>
        <end position="141"/>
    </location>
</feature>
<dbReference type="OrthoDB" id="3366667at2759"/>